<dbReference type="EMBL" id="JBHRZF010000216">
    <property type="protein sequence ID" value="MFC3862824.1"/>
    <property type="molecule type" value="Genomic_DNA"/>
</dbReference>
<dbReference type="Proteomes" id="UP001595748">
    <property type="component" value="Unassembled WGS sequence"/>
</dbReference>
<reference evidence="2" key="1">
    <citation type="journal article" date="2019" name="Int. J. Syst. Evol. Microbiol.">
        <title>The Global Catalogue of Microorganisms (GCM) 10K type strain sequencing project: providing services to taxonomists for standard genome sequencing and annotation.</title>
        <authorList>
            <consortium name="The Broad Institute Genomics Platform"/>
            <consortium name="The Broad Institute Genome Sequencing Center for Infectious Disease"/>
            <person name="Wu L."/>
            <person name="Ma J."/>
        </authorList>
    </citation>
    <scope>NUCLEOTIDE SEQUENCE [LARGE SCALE GENOMIC DNA]</scope>
    <source>
        <strain evidence="2">CCTCC AB 2013263</strain>
    </source>
</reference>
<evidence type="ECO:0000313" key="1">
    <source>
        <dbReference type="EMBL" id="MFC3862824.1"/>
    </source>
</evidence>
<dbReference type="RefSeq" id="WP_380080760.1">
    <property type="nucleotide sequence ID" value="NZ_JBHRZF010000216.1"/>
</dbReference>
<comment type="caution">
    <text evidence="1">The sequence shown here is derived from an EMBL/GenBank/DDBJ whole genome shotgun (WGS) entry which is preliminary data.</text>
</comment>
<organism evidence="1 2">
    <name type="scientific">Deinococcus antarcticus</name>
    <dbReference type="NCBI Taxonomy" id="1298767"/>
    <lineage>
        <taxon>Bacteria</taxon>
        <taxon>Thermotogati</taxon>
        <taxon>Deinococcota</taxon>
        <taxon>Deinococci</taxon>
        <taxon>Deinococcales</taxon>
        <taxon>Deinococcaceae</taxon>
        <taxon>Deinococcus</taxon>
    </lineage>
</organism>
<gene>
    <name evidence="1" type="ORF">ACFOPQ_18835</name>
</gene>
<protein>
    <submittedName>
        <fullName evidence="1">Alpha/beta fold hydrolase</fullName>
    </submittedName>
</protein>
<accession>A0ABV8AAW3</accession>
<keyword evidence="2" id="KW-1185">Reference proteome</keyword>
<sequence>MFTAHTARPEQWTDAELEPFLAPLREPARARAASALYRGFILREVAFIMSGWYRKKRLTTPTAVLHGNQDASIPAAFLGGYQNYAPNMTLHIVDGAAHYLADERPETITAEALRLFAAHPVSA</sequence>
<dbReference type="GO" id="GO:0016787">
    <property type="term" value="F:hydrolase activity"/>
    <property type="evidence" value="ECO:0007669"/>
    <property type="project" value="UniProtKB-KW"/>
</dbReference>
<evidence type="ECO:0000313" key="2">
    <source>
        <dbReference type="Proteomes" id="UP001595748"/>
    </source>
</evidence>
<dbReference type="InterPro" id="IPR029058">
    <property type="entry name" value="AB_hydrolase_fold"/>
</dbReference>
<dbReference type="SUPFAM" id="SSF53474">
    <property type="entry name" value="alpha/beta-Hydrolases"/>
    <property type="match status" value="1"/>
</dbReference>
<keyword evidence="1" id="KW-0378">Hydrolase</keyword>
<proteinExistence type="predicted"/>
<dbReference type="Gene3D" id="3.40.50.1820">
    <property type="entry name" value="alpha/beta hydrolase"/>
    <property type="match status" value="1"/>
</dbReference>
<name>A0ABV8AAW3_9DEIO</name>